<name>A0A3N4YZG9_9MICO</name>
<organism evidence="2 3">
    <name type="scientific">Georgenia muralis</name>
    <dbReference type="NCBI Taxonomy" id="154117"/>
    <lineage>
        <taxon>Bacteria</taxon>
        <taxon>Bacillati</taxon>
        <taxon>Actinomycetota</taxon>
        <taxon>Actinomycetes</taxon>
        <taxon>Micrococcales</taxon>
        <taxon>Bogoriellaceae</taxon>
        <taxon>Georgenia</taxon>
    </lineage>
</organism>
<dbReference type="Pfam" id="PF02613">
    <property type="entry name" value="Nitrate_red_del"/>
    <property type="match status" value="1"/>
</dbReference>
<dbReference type="EMBL" id="RKRA01000001">
    <property type="protein sequence ID" value="RPF25823.1"/>
    <property type="molecule type" value="Genomic_DNA"/>
</dbReference>
<sequence>MTAAIEPVQPLPPASPDTTVEASVDRLLEDRSLLAVTLDHYAAAFTTLSRLLLTAPTAYVLARVRDPELLEEWPLLMDADCRRGTALLAESALAGEKQDVVHRDYNRLFVGPERMKAPPYESVHRSEEHLLFEAETMQVRASYAAFGLAAPRLNKEPDDHIGLELSFVAALCERAMDALESRRDDQLRRLLGGLVSFLADHLLVWAPRCLTQAANASTTFFYQGVAALGLGTLTSARATFLA</sequence>
<dbReference type="AlphaFoldDB" id="A0A3N4YZG9"/>
<keyword evidence="3" id="KW-1185">Reference proteome</keyword>
<gene>
    <name evidence="2" type="ORF">EDD32_0236</name>
</gene>
<dbReference type="SUPFAM" id="SSF89155">
    <property type="entry name" value="TorD-like"/>
    <property type="match status" value="1"/>
</dbReference>
<protein>
    <submittedName>
        <fullName evidence="2">Tat proofreading chaperone TorD</fullName>
    </submittedName>
</protein>
<dbReference type="Gene3D" id="1.10.3480.10">
    <property type="entry name" value="TorD-like"/>
    <property type="match status" value="1"/>
</dbReference>
<comment type="caution">
    <text evidence="2">The sequence shown here is derived from an EMBL/GenBank/DDBJ whole genome shotgun (WGS) entry which is preliminary data.</text>
</comment>
<dbReference type="PANTHER" id="PTHR34227:SF1">
    <property type="entry name" value="DIMETHYL SULFOXIDE REDUCTASE CHAPERONE-RELATED"/>
    <property type="match status" value="1"/>
</dbReference>
<dbReference type="InterPro" id="IPR050289">
    <property type="entry name" value="TorD/DmsD_chaperones"/>
</dbReference>
<evidence type="ECO:0000313" key="2">
    <source>
        <dbReference type="EMBL" id="RPF25823.1"/>
    </source>
</evidence>
<reference evidence="2 3" key="1">
    <citation type="submission" date="2018-11" db="EMBL/GenBank/DDBJ databases">
        <title>Sequencing the genomes of 1000 actinobacteria strains.</title>
        <authorList>
            <person name="Klenk H.-P."/>
        </authorList>
    </citation>
    <scope>NUCLEOTIDE SEQUENCE [LARGE SCALE GENOMIC DNA]</scope>
    <source>
        <strain evidence="2 3">DSM 14418</strain>
    </source>
</reference>
<dbReference type="InterPro" id="IPR020945">
    <property type="entry name" value="DMSO/NO3_reduct_chaperone"/>
</dbReference>
<dbReference type="Proteomes" id="UP000280726">
    <property type="component" value="Unassembled WGS sequence"/>
</dbReference>
<dbReference type="InterPro" id="IPR036411">
    <property type="entry name" value="TorD-like_sf"/>
</dbReference>
<keyword evidence="1" id="KW-0143">Chaperone</keyword>
<evidence type="ECO:0000256" key="1">
    <source>
        <dbReference type="ARBA" id="ARBA00023186"/>
    </source>
</evidence>
<dbReference type="PANTHER" id="PTHR34227">
    <property type="entry name" value="CHAPERONE PROTEIN YCDY"/>
    <property type="match status" value="1"/>
</dbReference>
<accession>A0A3N4YZG9</accession>
<evidence type="ECO:0000313" key="3">
    <source>
        <dbReference type="Proteomes" id="UP000280726"/>
    </source>
</evidence>
<proteinExistence type="predicted"/>
<dbReference type="OrthoDB" id="9795302at2"/>
<dbReference type="RefSeq" id="WP_123913887.1">
    <property type="nucleotide sequence ID" value="NZ_RKRA01000001.1"/>
</dbReference>